<dbReference type="OrthoDB" id="2438717at2759"/>
<comment type="caution">
    <text evidence="1">The sequence shown here is derived from an EMBL/GenBank/DDBJ whole genome shotgun (WGS) entry which is preliminary data.</text>
</comment>
<protein>
    <submittedName>
        <fullName evidence="1">807_t:CDS:1</fullName>
    </submittedName>
</protein>
<name>A0A9N9G5X7_9GLOM</name>
<gene>
    <name evidence="1" type="ORF">POCULU_LOCUS6782</name>
</gene>
<evidence type="ECO:0000313" key="1">
    <source>
        <dbReference type="EMBL" id="CAG8587155.1"/>
    </source>
</evidence>
<reference evidence="1" key="1">
    <citation type="submission" date="2021-06" db="EMBL/GenBank/DDBJ databases">
        <authorList>
            <person name="Kallberg Y."/>
            <person name="Tangrot J."/>
            <person name="Rosling A."/>
        </authorList>
    </citation>
    <scope>NUCLEOTIDE SEQUENCE</scope>
    <source>
        <strain evidence="1">IA702</strain>
    </source>
</reference>
<keyword evidence="2" id="KW-1185">Reference proteome</keyword>
<dbReference type="Proteomes" id="UP000789572">
    <property type="component" value="Unassembled WGS sequence"/>
</dbReference>
<dbReference type="EMBL" id="CAJVPJ010001340">
    <property type="protein sequence ID" value="CAG8587155.1"/>
    <property type="molecule type" value="Genomic_DNA"/>
</dbReference>
<proteinExistence type="predicted"/>
<organism evidence="1 2">
    <name type="scientific">Paraglomus occultum</name>
    <dbReference type="NCBI Taxonomy" id="144539"/>
    <lineage>
        <taxon>Eukaryota</taxon>
        <taxon>Fungi</taxon>
        <taxon>Fungi incertae sedis</taxon>
        <taxon>Mucoromycota</taxon>
        <taxon>Glomeromycotina</taxon>
        <taxon>Glomeromycetes</taxon>
        <taxon>Paraglomerales</taxon>
        <taxon>Paraglomeraceae</taxon>
        <taxon>Paraglomus</taxon>
    </lineage>
</organism>
<accession>A0A9N9G5X7</accession>
<dbReference type="AlphaFoldDB" id="A0A9N9G5X7"/>
<sequence>MPNKWNDYFDKVQPKDYSFIGYYEHRSKQTDFTFSFQKESYELKADFDNLMEHEGALIVTATTECCLPYGRNVRYEKMDTLTTTGTSECCLPYGRNVEAISPLINITKETFATIIGNVHSAVENVNDTLRLTGGGSVIATNKKRAHGATSASVTEESAKRLKIRAIRQDVV</sequence>
<evidence type="ECO:0000313" key="2">
    <source>
        <dbReference type="Proteomes" id="UP000789572"/>
    </source>
</evidence>